<reference evidence="3" key="1">
    <citation type="submission" date="2017-02" db="UniProtKB">
        <authorList>
            <consortium name="WormBaseParasite"/>
        </authorList>
    </citation>
    <scope>IDENTIFICATION</scope>
</reference>
<evidence type="ECO:0000313" key="3">
    <source>
        <dbReference type="WBParaSite" id="TCLT_0000981501-mRNA-1"/>
    </source>
</evidence>
<dbReference type="WBParaSite" id="TCLT_0000981501-mRNA-1">
    <property type="protein sequence ID" value="TCLT_0000981501-mRNA-1"/>
    <property type="gene ID" value="TCLT_0000981501"/>
</dbReference>
<protein>
    <submittedName>
        <fullName evidence="3">ZP domain-containing protein</fullName>
    </submittedName>
</protein>
<dbReference type="AlphaFoldDB" id="A0A0N5D9K0"/>
<dbReference type="Proteomes" id="UP000276776">
    <property type="component" value="Unassembled WGS sequence"/>
</dbReference>
<dbReference type="OMA" id="EYCEFEM"/>
<organism evidence="3">
    <name type="scientific">Thelazia callipaeda</name>
    <name type="common">Oriental eyeworm</name>
    <name type="synonym">Parasitic nematode</name>
    <dbReference type="NCBI Taxonomy" id="103827"/>
    <lineage>
        <taxon>Eukaryota</taxon>
        <taxon>Metazoa</taxon>
        <taxon>Ecdysozoa</taxon>
        <taxon>Nematoda</taxon>
        <taxon>Chromadorea</taxon>
        <taxon>Rhabditida</taxon>
        <taxon>Spirurina</taxon>
        <taxon>Spiruromorpha</taxon>
        <taxon>Thelazioidea</taxon>
        <taxon>Thelaziidae</taxon>
        <taxon>Thelazia</taxon>
    </lineage>
</organism>
<gene>
    <name evidence="1" type="ORF">TCLT_LOCUS9804</name>
</gene>
<accession>A0A0N5D9K0</accession>
<sequence>MHVGSAMNANRFLKEPSNDCFVYRKVNGTVRDWYHSECVIGNTCCFSAITLDLSGHFSYEAGGCQDDFLSFIRQNSGIEAHPLDYVPFIGAFSEERIQEYCEFEMCLASTSPNSHWRICACHEDQCNRGGVNDMLRKFMLKKPHETSTLSFQLFDKTLEILLDG</sequence>
<dbReference type="EMBL" id="UYYF01004885">
    <property type="protein sequence ID" value="VDN07468.1"/>
    <property type="molecule type" value="Genomic_DNA"/>
</dbReference>
<evidence type="ECO:0000313" key="1">
    <source>
        <dbReference type="EMBL" id="VDN07468.1"/>
    </source>
</evidence>
<keyword evidence="2" id="KW-1185">Reference proteome</keyword>
<reference evidence="1 2" key="2">
    <citation type="submission" date="2018-11" db="EMBL/GenBank/DDBJ databases">
        <authorList>
            <consortium name="Pathogen Informatics"/>
        </authorList>
    </citation>
    <scope>NUCLEOTIDE SEQUENCE [LARGE SCALE GENOMIC DNA]</scope>
</reference>
<proteinExistence type="predicted"/>
<name>A0A0N5D9K0_THECL</name>
<evidence type="ECO:0000313" key="2">
    <source>
        <dbReference type="Proteomes" id="UP000276776"/>
    </source>
</evidence>
<dbReference type="OrthoDB" id="5776278at2759"/>